<dbReference type="GeneID" id="40749156"/>
<accession>A0A074YJU8</accession>
<dbReference type="EMBL" id="KL584977">
    <property type="protein sequence ID" value="KEQ87141.1"/>
    <property type="molecule type" value="Genomic_DNA"/>
</dbReference>
<gene>
    <name evidence="3" type="ORF">M438DRAFT_353178</name>
</gene>
<dbReference type="HOGENOM" id="CLU_407662_0_0_1"/>
<feature type="chain" id="PRO_5001703278" evidence="2">
    <location>
        <begin position="19"/>
        <end position="624"/>
    </location>
</feature>
<dbReference type="Proteomes" id="UP000030706">
    <property type="component" value="Unassembled WGS sequence"/>
</dbReference>
<evidence type="ECO:0000313" key="4">
    <source>
        <dbReference type="Proteomes" id="UP000030706"/>
    </source>
</evidence>
<dbReference type="RefSeq" id="XP_029763328.1">
    <property type="nucleotide sequence ID" value="XM_029906850.1"/>
</dbReference>
<feature type="region of interest" description="Disordered" evidence="1">
    <location>
        <begin position="582"/>
        <end position="617"/>
    </location>
</feature>
<reference evidence="3 4" key="1">
    <citation type="journal article" date="2014" name="BMC Genomics">
        <title>Genome sequencing of four Aureobasidium pullulans varieties: biotechnological potential, stress tolerance, and description of new species.</title>
        <authorList>
            <person name="Gostin Ar C."/>
            <person name="Ohm R.A."/>
            <person name="Kogej T."/>
            <person name="Sonjak S."/>
            <person name="Turk M."/>
            <person name="Zajc J."/>
            <person name="Zalar P."/>
            <person name="Grube M."/>
            <person name="Sun H."/>
            <person name="Han J."/>
            <person name="Sharma A."/>
            <person name="Chiniquy J."/>
            <person name="Ngan C.Y."/>
            <person name="Lipzen A."/>
            <person name="Barry K."/>
            <person name="Grigoriev I.V."/>
            <person name="Gunde-Cimerman N."/>
        </authorList>
    </citation>
    <scope>NUCLEOTIDE SEQUENCE [LARGE SCALE GENOMIC DNA]</scope>
    <source>
        <strain evidence="3 4">EXF-150</strain>
    </source>
</reference>
<evidence type="ECO:0000256" key="2">
    <source>
        <dbReference type="SAM" id="SignalP"/>
    </source>
</evidence>
<organism evidence="3 4">
    <name type="scientific">Aureobasidium pullulans EXF-150</name>
    <dbReference type="NCBI Taxonomy" id="1043002"/>
    <lineage>
        <taxon>Eukaryota</taxon>
        <taxon>Fungi</taxon>
        <taxon>Dikarya</taxon>
        <taxon>Ascomycota</taxon>
        <taxon>Pezizomycotina</taxon>
        <taxon>Dothideomycetes</taxon>
        <taxon>Dothideomycetidae</taxon>
        <taxon>Dothideales</taxon>
        <taxon>Saccotheciaceae</taxon>
        <taxon>Aureobasidium</taxon>
    </lineage>
</organism>
<evidence type="ECO:0000313" key="3">
    <source>
        <dbReference type="EMBL" id="KEQ87141.1"/>
    </source>
</evidence>
<proteinExistence type="predicted"/>
<sequence>MRYHFLLALFAFLALCAANDEHPLCLHVENEQHTLEQKEFSKDSNFGQWLDRQYSDWISINETETNTKGFYNFFVHRFAPHLSHGIVDCDGLQLCSPVICDAISEAFDLEEQHFAWLALEAIANFNNARLKIDAQAKSAYEEVTAGMHGLMSDFSDADNVVQTLKAVNARYKSRMQMAGGVGLILRSYLSFVGTLAGFFPPEAGLAINTAGNLLALGLSGFGVGTAMEFDKLTDASDLPRRLDAAVSKVQAANYQVAREMYSLDSELVMSGRKGLLDMTIVDIVQTGLYSEPMKISQEVRDEIHGLQYAQAISNIWDQEHVYIIMAPVKGGSCEDDNRALGKVCLDDWPDHVFYPQFTSRVGDGRKARAMTRLFPGHEKIPQSVNLSMINVVQSSVAVFEDHGNEPVHLSGDTALEGFLDPATSSFHKGGKFAGIFAIPICYQEDGWSISSINTKESRNYPCYCEASPFGGSSPDEHQFTAANGLVPRQHHNHGSYNLPYDQDETFAFLNATGIHESRGWWEYCHHSHGMNCEIDETVDWAGKFGTKSYNKFNHPFRVCRGRPHNQKGCHSPNDGIHQCGSRASATAGTDMGTSDMDRYDDLSDGVDDLNEYNDSDDELEEYFG</sequence>
<feature type="signal peptide" evidence="2">
    <location>
        <begin position="1"/>
        <end position="18"/>
    </location>
</feature>
<evidence type="ECO:0000256" key="1">
    <source>
        <dbReference type="SAM" id="MobiDB-lite"/>
    </source>
</evidence>
<protein>
    <submittedName>
        <fullName evidence="3">Uncharacterized protein</fullName>
    </submittedName>
</protein>
<keyword evidence="2" id="KW-0732">Signal</keyword>
<dbReference type="AlphaFoldDB" id="A0A074YJU8"/>
<name>A0A074YJU8_AURPU</name>
<dbReference type="OrthoDB" id="3800526at2759"/>
<keyword evidence="4" id="KW-1185">Reference proteome</keyword>
<feature type="compositionally biased region" description="Acidic residues" evidence="1">
    <location>
        <begin position="602"/>
        <end position="617"/>
    </location>
</feature>